<dbReference type="SMART" id="SM00028">
    <property type="entry name" value="TPR"/>
    <property type="match status" value="1"/>
</dbReference>
<name>A0A1H4QAS3_9MICC</name>
<keyword evidence="2 3" id="KW-0802">TPR repeat</keyword>
<dbReference type="SUPFAM" id="SSF48452">
    <property type="entry name" value="TPR-like"/>
    <property type="match status" value="1"/>
</dbReference>
<dbReference type="Pfam" id="PF14559">
    <property type="entry name" value="TPR_19"/>
    <property type="match status" value="1"/>
</dbReference>
<gene>
    <name evidence="4" type="ORF">SAMN04489745_2233</name>
</gene>
<keyword evidence="1" id="KW-0677">Repeat</keyword>
<evidence type="ECO:0000313" key="4">
    <source>
        <dbReference type="EMBL" id="SEC16669.1"/>
    </source>
</evidence>
<reference evidence="4 5" key="1">
    <citation type="submission" date="2016-10" db="EMBL/GenBank/DDBJ databases">
        <authorList>
            <person name="de Groot N.N."/>
        </authorList>
    </citation>
    <scope>NUCLEOTIDE SEQUENCE [LARGE SCALE GENOMIC DNA]</scope>
    <source>
        <strain evidence="4 5">DSM 10495</strain>
    </source>
</reference>
<organism evidence="4 5">
    <name type="scientific">Arthrobacter woluwensis</name>
    <dbReference type="NCBI Taxonomy" id="156980"/>
    <lineage>
        <taxon>Bacteria</taxon>
        <taxon>Bacillati</taxon>
        <taxon>Actinomycetota</taxon>
        <taxon>Actinomycetes</taxon>
        <taxon>Micrococcales</taxon>
        <taxon>Micrococcaceae</taxon>
        <taxon>Arthrobacter</taxon>
    </lineage>
</organism>
<sequence>MSSGGVDLETSEWPESGFPGIKVNPLTRRYEIVDEDLVQESLAGDDRPWAGVFVLMVQGKTTEAAELLAEARMVDPESFELLLLDTEILYTRGRLEAAYERLHRLLAQYRGTGHEAEVLQHLGNTYYSSGDFARSADAFQEALELRVASHASPELIYSSTIALQQARHAAEAS</sequence>
<keyword evidence="5" id="KW-1185">Reference proteome</keyword>
<dbReference type="Pfam" id="PF07719">
    <property type="entry name" value="TPR_2"/>
    <property type="match status" value="1"/>
</dbReference>
<dbReference type="InterPro" id="IPR013105">
    <property type="entry name" value="TPR_2"/>
</dbReference>
<dbReference type="AlphaFoldDB" id="A0A1H4QAS3"/>
<dbReference type="EMBL" id="FNSN01000003">
    <property type="protein sequence ID" value="SEC16669.1"/>
    <property type="molecule type" value="Genomic_DNA"/>
</dbReference>
<dbReference type="InterPro" id="IPR011990">
    <property type="entry name" value="TPR-like_helical_dom_sf"/>
</dbReference>
<dbReference type="InterPro" id="IPR019734">
    <property type="entry name" value="TPR_rpt"/>
</dbReference>
<evidence type="ECO:0000256" key="2">
    <source>
        <dbReference type="ARBA" id="ARBA00022803"/>
    </source>
</evidence>
<dbReference type="PROSITE" id="PS50005">
    <property type="entry name" value="TPR"/>
    <property type="match status" value="1"/>
</dbReference>
<feature type="repeat" description="TPR" evidence="3">
    <location>
        <begin position="116"/>
        <end position="149"/>
    </location>
</feature>
<evidence type="ECO:0000313" key="5">
    <source>
        <dbReference type="Proteomes" id="UP000182652"/>
    </source>
</evidence>
<dbReference type="RefSeq" id="WP_074784245.1">
    <property type="nucleotide sequence ID" value="NZ_CP049819.1"/>
</dbReference>
<evidence type="ECO:0000256" key="3">
    <source>
        <dbReference type="PROSITE-ProRule" id="PRU00339"/>
    </source>
</evidence>
<dbReference type="Proteomes" id="UP000182652">
    <property type="component" value="Unassembled WGS sequence"/>
</dbReference>
<dbReference type="STRING" id="156980.SAMN04489745_2233"/>
<proteinExistence type="predicted"/>
<protein>
    <submittedName>
        <fullName evidence="4">Tetratricopeptide repeat-containing protein</fullName>
    </submittedName>
</protein>
<evidence type="ECO:0000256" key="1">
    <source>
        <dbReference type="ARBA" id="ARBA00022737"/>
    </source>
</evidence>
<dbReference type="Gene3D" id="1.25.40.10">
    <property type="entry name" value="Tetratricopeptide repeat domain"/>
    <property type="match status" value="1"/>
</dbReference>
<accession>A0A1H4QAS3</accession>